<sequence length="129" mass="14913">MPTTWVLWLSDCGGKETWTESLKQLGVARTVKEFEDLYQQLPKPSELVPGVDYEFFRDGLVPDWDRKDMHGDGGRWVMNDANIQRRSLDEVWRCLCKALLTGAFGKYEEFICGVYVKIRKTACKATDRT</sequence>
<dbReference type="InterPro" id="IPR023398">
    <property type="entry name" value="TIF_eIF4e-like"/>
</dbReference>
<evidence type="ECO:0000313" key="2">
    <source>
        <dbReference type="Proteomes" id="UP000095287"/>
    </source>
</evidence>
<name>A0A1I8AIU6_9BILA</name>
<keyword evidence="1" id="KW-0694">RNA-binding</keyword>
<dbReference type="WBParaSite" id="L893_g6236.t1">
    <property type="protein sequence ID" value="L893_g6236.t1"/>
    <property type="gene ID" value="L893_g6236"/>
</dbReference>
<evidence type="ECO:0000256" key="1">
    <source>
        <dbReference type="RuleBase" id="RU004374"/>
    </source>
</evidence>
<comment type="similarity">
    <text evidence="1">Belongs to the eukaryotic initiation factor 4E family.</text>
</comment>
<accession>A0A1I8AIU6</accession>
<reference evidence="3" key="1">
    <citation type="submission" date="2016-11" db="UniProtKB">
        <authorList>
            <consortium name="WormBaseParasite"/>
        </authorList>
    </citation>
    <scope>IDENTIFICATION</scope>
</reference>
<dbReference type="GO" id="GO:0016281">
    <property type="term" value="C:eukaryotic translation initiation factor 4F complex"/>
    <property type="evidence" value="ECO:0007669"/>
    <property type="project" value="TreeGrafter"/>
</dbReference>
<proteinExistence type="inferred from homology"/>
<dbReference type="GO" id="GO:0003743">
    <property type="term" value="F:translation initiation factor activity"/>
    <property type="evidence" value="ECO:0007669"/>
    <property type="project" value="UniProtKB-KW"/>
</dbReference>
<keyword evidence="1" id="KW-0648">Protein biosynthesis</keyword>
<dbReference type="Gene3D" id="3.30.760.10">
    <property type="entry name" value="RNA Cap, Translation Initiation Factor Eif4e"/>
    <property type="match status" value="1"/>
</dbReference>
<dbReference type="PANTHER" id="PTHR11960">
    <property type="entry name" value="EUKARYOTIC TRANSLATION INITIATION FACTOR 4E RELATED"/>
    <property type="match status" value="1"/>
</dbReference>
<keyword evidence="2" id="KW-1185">Reference proteome</keyword>
<dbReference type="GO" id="GO:0000340">
    <property type="term" value="F:RNA 7-methylguanosine cap binding"/>
    <property type="evidence" value="ECO:0007669"/>
    <property type="project" value="TreeGrafter"/>
</dbReference>
<dbReference type="SUPFAM" id="SSF55418">
    <property type="entry name" value="eIF4e-like"/>
    <property type="match status" value="1"/>
</dbReference>
<organism evidence="2 3">
    <name type="scientific">Steinernema glaseri</name>
    <dbReference type="NCBI Taxonomy" id="37863"/>
    <lineage>
        <taxon>Eukaryota</taxon>
        <taxon>Metazoa</taxon>
        <taxon>Ecdysozoa</taxon>
        <taxon>Nematoda</taxon>
        <taxon>Chromadorea</taxon>
        <taxon>Rhabditida</taxon>
        <taxon>Tylenchina</taxon>
        <taxon>Panagrolaimomorpha</taxon>
        <taxon>Strongyloidoidea</taxon>
        <taxon>Steinernematidae</taxon>
        <taxon>Steinernema</taxon>
    </lineage>
</organism>
<dbReference type="Proteomes" id="UP000095287">
    <property type="component" value="Unplaced"/>
</dbReference>
<dbReference type="AlphaFoldDB" id="A0A1I8AIU6"/>
<evidence type="ECO:0000313" key="3">
    <source>
        <dbReference type="WBParaSite" id="L893_g6236.t1"/>
    </source>
</evidence>
<keyword evidence="1" id="KW-0396">Initiation factor</keyword>
<dbReference type="Pfam" id="PF01652">
    <property type="entry name" value="IF4E"/>
    <property type="match status" value="1"/>
</dbReference>
<protein>
    <submittedName>
        <fullName evidence="3">EIF-4F 25 kDa subunit</fullName>
    </submittedName>
</protein>
<dbReference type="InterPro" id="IPR001040">
    <property type="entry name" value="TIF_eIF_4E"/>
</dbReference>